<proteinExistence type="predicted"/>
<evidence type="ECO:0000313" key="2">
    <source>
        <dbReference type="EMBL" id="RJL19689.1"/>
    </source>
</evidence>
<dbReference type="OrthoDB" id="7527830at2"/>
<dbReference type="RefSeq" id="WP_119896996.1">
    <property type="nucleotide sequence ID" value="NZ_QNRC01000009.1"/>
</dbReference>
<dbReference type="Proteomes" id="UP000283587">
    <property type="component" value="Unassembled WGS sequence"/>
</dbReference>
<dbReference type="GO" id="GO:0016758">
    <property type="term" value="F:hexosyltransferase activity"/>
    <property type="evidence" value="ECO:0007669"/>
    <property type="project" value="UniProtKB-ARBA"/>
</dbReference>
<keyword evidence="3" id="KW-1185">Reference proteome</keyword>
<dbReference type="EMBL" id="QZEW01000014">
    <property type="protein sequence ID" value="RJL19689.1"/>
    <property type="molecule type" value="Genomic_DNA"/>
</dbReference>
<accession>A0A419AAB3</accession>
<dbReference type="CDD" id="cd00761">
    <property type="entry name" value="Glyco_tranf_GTA_type"/>
    <property type="match status" value="1"/>
</dbReference>
<dbReference type="SUPFAM" id="SSF53448">
    <property type="entry name" value="Nucleotide-diphospho-sugar transferases"/>
    <property type="match status" value="1"/>
</dbReference>
<organism evidence="2 3">
    <name type="scientific">Paracoccus siganidrum</name>
    <dbReference type="NCBI Taxonomy" id="1276757"/>
    <lineage>
        <taxon>Bacteria</taxon>
        <taxon>Pseudomonadati</taxon>
        <taxon>Pseudomonadota</taxon>
        <taxon>Alphaproteobacteria</taxon>
        <taxon>Rhodobacterales</taxon>
        <taxon>Paracoccaceae</taxon>
        <taxon>Paracoccus</taxon>
    </lineage>
</organism>
<dbReference type="Pfam" id="PF00535">
    <property type="entry name" value="Glycos_transf_2"/>
    <property type="match status" value="1"/>
</dbReference>
<evidence type="ECO:0000259" key="1">
    <source>
        <dbReference type="Pfam" id="PF00535"/>
    </source>
</evidence>
<feature type="domain" description="Glycosyltransferase 2-like" evidence="1">
    <location>
        <begin position="168"/>
        <end position="293"/>
    </location>
</feature>
<reference evidence="3" key="1">
    <citation type="submission" date="2018-09" db="EMBL/GenBank/DDBJ databases">
        <title>Paracoccus onubensis nov. sp. a moderate halophilic bacterium isolated from Gruta de las Maravillas (Aracena, Spain).</title>
        <authorList>
            <person name="Jurado V."/>
            <person name="Gutierrez-Patricio S."/>
            <person name="Gonzalez-Pimentel J.L."/>
            <person name="Miller A.Z."/>
            <person name="Laiz L."/>
            <person name="Saiz-Jimenez C."/>
        </authorList>
    </citation>
    <scope>NUCLEOTIDE SEQUENCE [LARGE SCALE GENOMIC DNA]</scope>
    <source>
        <strain evidence="3">DSM 26381</strain>
    </source>
</reference>
<dbReference type="InterPro" id="IPR029044">
    <property type="entry name" value="Nucleotide-diphossugar_trans"/>
</dbReference>
<sequence>MADKTSTAIDWIFSSRQFDPAWYRDAFPDVAALKMDPALHYRRYGSRMGRAPNAALAADPEQLQALMLPPPAKGRELLRAHEIALSGAHDRAIHYARRHLPPDLAHTLSVLQANRALAQGDMEGWLAHVNGYLRHFGVATLRLGEGPLLMDRLMTDPAPQTADGPLISVIMSAWNAEKTIGYAIRSVLMQTWRNLELLIVDDVSTDSTWEIIQKFADSDSRIRTFRNSVNVGPYVSRNVAVSQARGEWITGHDADDWAHPERLTRQMKFCAEQKTPVSMSGMVRMAENGQFVRLNKTGGFVHDGACRSAFISMLIEATYFHDLLGFWDPVRVGADSELLGRIEHLRRKPVPALPTLTMFCLDNPEGLTNHPTLGYSETVGVSPHARAYIDAFRTYHKGMDRFTSRIPSRSAPIRYSVPPEMVNAPGVTDLLFKTYQESNVPAEMDITAEVSIATHLPFTGGSSSSTLDELAFLDQHIRSISLINCPVDNELGFPIYNRFTPWKDRITNWSRLGHLKTKVFICRHPRVIVSHAFRHIAPRIRAEDTFIVVNNSHLRATGEPVYDRGMLISMAKQLNTGSLTFCPISPAIRAELEEYRLQSGDNFILSETDWTPTFDLSLYRHDPRARMAPPYRIGRHSRDGAEKWHEDPESLRQIFPASDDFRISILGGAARARDILGGLPGNWTVHEFGSLEPYDYLRDLDAFVYFPNTGLVEGFGRTIAEAMLAAVPVILPRSFEPTFGPLPIYAAPEQVAQIVRTLAQDDAARIAYLAEVQEVAIQRFSSSAIARRLAATALDIGPGPQGNGRLALSADALGFKRRIEEAAAA</sequence>
<evidence type="ECO:0000313" key="3">
    <source>
        <dbReference type="Proteomes" id="UP000283587"/>
    </source>
</evidence>
<dbReference type="InterPro" id="IPR001173">
    <property type="entry name" value="Glyco_trans_2-like"/>
</dbReference>
<dbReference type="PANTHER" id="PTHR22916:SF3">
    <property type="entry name" value="UDP-GLCNAC:BETAGAL BETA-1,3-N-ACETYLGLUCOSAMINYLTRANSFERASE-LIKE PROTEIN 1"/>
    <property type="match status" value="1"/>
</dbReference>
<gene>
    <name evidence="2" type="ORF">D3P05_04525</name>
</gene>
<name>A0A419AAB3_9RHOB</name>
<dbReference type="Gene3D" id="3.90.550.10">
    <property type="entry name" value="Spore Coat Polysaccharide Biosynthesis Protein SpsA, Chain A"/>
    <property type="match status" value="1"/>
</dbReference>
<dbReference type="PANTHER" id="PTHR22916">
    <property type="entry name" value="GLYCOSYLTRANSFERASE"/>
    <property type="match status" value="1"/>
</dbReference>
<dbReference type="Gene3D" id="3.40.50.2000">
    <property type="entry name" value="Glycogen Phosphorylase B"/>
    <property type="match status" value="1"/>
</dbReference>
<protein>
    <submittedName>
        <fullName evidence="2">Glycosyltransferase</fullName>
    </submittedName>
</protein>
<dbReference type="SUPFAM" id="SSF53756">
    <property type="entry name" value="UDP-Glycosyltransferase/glycogen phosphorylase"/>
    <property type="match status" value="1"/>
</dbReference>
<keyword evidence="2" id="KW-0808">Transferase</keyword>
<dbReference type="AlphaFoldDB" id="A0A419AAB3"/>
<comment type="caution">
    <text evidence="2">The sequence shown here is derived from an EMBL/GenBank/DDBJ whole genome shotgun (WGS) entry which is preliminary data.</text>
</comment>